<evidence type="ECO:0000313" key="1">
    <source>
        <dbReference type="EMBL" id="MEU8140095.1"/>
    </source>
</evidence>
<dbReference type="RefSeq" id="WP_358364884.1">
    <property type="nucleotide sequence ID" value="NZ_JBEZFP010000237.1"/>
</dbReference>
<protein>
    <recommendedName>
        <fullName evidence="3">Serine/threonine protein kinase</fullName>
    </recommendedName>
</protein>
<organism evidence="1 2">
    <name type="scientific">Streptodolium elevatio</name>
    <dbReference type="NCBI Taxonomy" id="3157996"/>
    <lineage>
        <taxon>Bacteria</taxon>
        <taxon>Bacillati</taxon>
        <taxon>Actinomycetota</taxon>
        <taxon>Actinomycetes</taxon>
        <taxon>Kitasatosporales</taxon>
        <taxon>Streptomycetaceae</taxon>
        <taxon>Streptodolium</taxon>
    </lineage>
</organism>
<dbReference type="InterPro" id="IPR011047">
    <property type="entry name" value="Quinoprotein_ADH-like_sf"/>
</dbReference>
<dbReference type="SUPFAM" id="SSF50998">
    <property type="entry name" value="Quinoprotein alcohol dehydrogenase-like"/>
    <property type="match status" value="1"/>
</dbReference>
<keyword evidence="2" id="KW-1185">Reference proteome</keyword>
<reference evidence="1 2" key="1">
    <citation type="submission" date="2024-06" db="EMBL/GenBank/DDBJ databases">
        <title>The Natural Products Discovery Center: Release of the First 8490 Sequenced Strains for Exploring Actinobacteria Biosynthetic Diversity.</title>
        <authorList>
            <person name="Kalkreuter E."/>
            <person name="Kautsar S.A."/>
            <person name="Yang D."/>
            <person name="Bader C.D."/>
            <person name="Teijaro C.N."/>
            <person name="Fluegel L."/>
            <person name="Davis C.M."/>
            <person name="Simpson J.R."/>
            <person name="Lauterbach L."/>
            <person name="Steele A.D."/>
            <person name="Gui C."/>
            <person name="Meng S."/>
            <person name="Li G."/>
            <person name="Viehrig K."/>
            <person name="Ye F."/>
            <person name="Su P."/>
            <person name="Kiefer A.F."/>
            <person name="Nichols A."/>
            <person name="Cepeda A.J."/>
            <person name="Yan W."/>
            <person name="Fan B."/>
            <person name="Jiang Y."/>
            <person name="Adhikari A."/>
            <person name="Zheng C.-J."/>
            <person name="Schuster L."/>
            <person name="Cowan T.M."/>
            <person name="Smanski M.J."/>
            <person name="Chevrette M.G."/>
            <person name="De Carvalho L.P.S."/>
            <person name="Shen B."/>
        </authorList>
    </citation>
    <scope>NUCLEOTIDE SEQUENCE [LARGE SCALE GENOMIC DNA]</scope>
    <source>
        <strain evidence="1 2">NPDC048946</strain>
    </source>
</reference>
<proteinExistence type="predicted"/>
<dbReference type="Gene3D" id="2.130.10.10">
    <property type="entry name" value="YVTN repeat-like/Quinoprotein amine dehydrogenase"/>
    <property type="match status" value="1"/>
</dbReference>
<evidence type="ECO:0000313" key="2">
    <source>
        <dbReference type="Proteomes" id="UP001551482"/>
    </source>
</evidence>
<sequence>MARGGTDSHRDEVRVFGNTVAVLQYSAAKKNGCDTYRAVFRDAATGREHATAEVAGAVSVETWQGRPALVARCDGTVPASGTNAARHAITVTAFDENGRQIGTAEVAGGELGSQETMIDGRVVRSGPDTQGTYRIWVRPVGAPAPGTPVHTCDVRGDNSCNRPIEASGETAAFTAQTLFVTEPGGTEGLDHLRAVDPATGQTRWSTATVQAPTGAPTVDRIQGKTPERRAVVVGSAGDKVVLGWYGHEETAKYVGGPYYLGLYDAMSGRLVGSGPAPTAESVEDAALHSDASTIYLYASGFAAAWDMATGALLWQQTESERPIHVFAAANGAAYAAADASAGMDKRTQVTESVVINARTKAVLTESGPSGEGIPQVAANGYATVETPDRIWVFAPRPVT</sequence>
<dbReference type="EMBL" id="JBEZFP010000237">
    <property type="protein sequence ID" value="MEU8140095.1"/>
    <property type="molecule type" value="Genomic_DNA"/>
</dbReference>
<evidence type="ECO:0008006" key="3">
    <source>
        <dbReference type="Google" id="ProtNLM"/>
    </source>
</evidence>
<gene>
    <name evidence="1" type="ORF">AB0C36_42240</name>
</gene>
<accession>A0ABV3DWH2</accession>
<dbReference type="Proteomes" id="UP001551482">
    <property type="component" value="Unassembled WGS sequence"/>
</dbReference>
<comment type="caution">
    <text evidence="1">The sequence shown here is derived from an EMBL/GenBank/DDBJ whole genome shotgun (WGS) entry which is preliminary data.</text>
</comment>
<name>A0ABV3DWH2_9ACTN</name>
<dbReference type="InterPro" id="IPR015943">
    <property type="entry name" value="WD40/YVTN_repeat-like_dom_sf"/>
</dbReference>